<evidence type="ECO:0000313" key="2">
    <source>
        <dbReference type="Proteomes" id="UP001148662"/>
    </source>
</evidence>
<keyword evidence="2" id="KW-1185">Reference proteome</keyword>
<dbReference type="EMBL" id="JANHOG010000783">
    <property type="protein sequence ID" value="KAJ3551566.1"/>
    <property type="molecule type" value="Genomic_DNA"/>
</dbReference>
<comment type="caution">
    <text evidence="1">The sequence shown here is derived from an EMBL/GenBank/DDBJ whole genome shotgun (WGS) entry which is preliminary data.</text>
</comment>
<dbReference type="Proteomes" id="UP001148662">
    <property type="component" value="Unassembled WGS sequence"/>
</dbReference>
<evidence type="ECO:0000313" key="1">
    <source>
        <dbReference type="EMBL" id="KAJ3551566.1"/>
    </source>
</evidence>
<protein>
    <submittedName>
        <fullName evidence="1">Uncharacterized protein</fullName>
    </submittedName>
</protein>
<organism evidence="1 2">
    <name type="scientific">Phlebia brevispora</name>
    <dbReference type="NCBI Taxonomy" id="194682"/>
    <lineage>
        <taxon>Eukaryota</taxon>
        <taxon>Fungi</taxon>
        <taxon>Dikarya</taxon>
        <taxon>Basidiomycota</taxon>
        <taxon>Agaricomycotina</taxon>
        <taxon>Agaricomycetes</taxon>
        <taxon>Polyporales</taxon>
        <taxon>Meruliaceae</taxon>
        <taxon>Phlebia</taxon>
    </lineage>
</organism>
<accession>A0ACC1T2C0</accession>
<name>A0ACC1T2C0_9APHY</name>
<proteinExistence type="predicted"/>
<gene>
    <name evidence="1" type="ORF">NM688_g4626</name>
</gene>
<reference evidence="1" key="1">
    <citation type="submission" date="2022-07" db="EMBL/GenBank/DDBJ databases">
        <title>Genome Sequence of Phlebia brevispora.</title>
        <authorList>
            <person name="Buettner E."/>
        </authorList>
    </citation>
    <scope>NUCLEOTIDE SEQUENCE</scope>
    <source>
        <strain evidence="1">MPL23</strain>
    </source>
</reference>
<sequence length="980" mass="110931">MTQDAVKLKDKGNELFKAMKFAEAAAFYTKAEHADTKNAVYPSNLSAALYEIGDYHASAEAILRSWKLLDASPDANQSMITRLSTRLAKCLSHGLLGKQVSDAFLGECDAAIEHFKKSSIDLASAPFKAELENAWKLWDNVRRGDEASREEAAMEAMREFLNLSQRRQTQQPYLEYFKVGTDEVFSLLDGWSPRESYPLDLRALPESRLAKIALLFGGVGDARHVFATLIGLRDTYTKLSKPKKKALHVHMTMLDHHPAILARDLCILMLLVQLTDDSISAETRLEMETTAAYTYSAQVMPPYSAARLNKVIEDLVFRLSESPPDLPGWLHVTTDSVEPIIKVLSMWLDTRMDPKSKNTAYILEKESRFSPNIVEETEKLTDMLIGDQDTERVRLRKAQQDKLAAIEQFVNNLDAETLGKMGMAPRNASPQDVKRLLEENRQRFINEIAAAEGLRAPEGPPPMEDMWYKKMNVYLPPRKFWARHPGFPELMDQLENEGKMHAVRLKQAQAHLRGKWKPNATIFYNEYFDKNHPGAFDDVGWSPMPFAKTAEHFLDTHRSDTRKESTTPEPERTMVESVSKFFRVVADALKTLEGHVKLEVLQGSLNDEMSKMRLKDGSSRPSDFPKSFVRMWLSNVPDYTNGLLGTAVHVLPSLDASPEAACGWNSFSGTASWKNADHYNYAHVSSHHEVPRNLGLKVIHSQIVMQSLSIKTEPLPRPLSALASRQELTAWLTRVLFQILMPGKTAPPPTRITLPNNVNAFIHLLIHLHSVGFPAHWLAGFLQNMLSGSMVSDIQSYQDFYPIPLEERHRRVPSRKVRLDPWLLDLENALAIVYDALPFAVTVPSDLAHSPSDIALWKAKLISDPLMNFTSQSVAHLHTPVDPVMNLLVFKGDNTGQIVLDSYKKIFEGGKTVKPGDFFFLTAIDVYDMEDTGEVRWRMSRERVKKMKREVDWYILPVRSDNYLPVAGDVPVRTWIEVSD</sequence>